<organism evidence="2 3">
    <name type="scientific">Trichobilharzia regenti</name>
    <name type="common">Nasal bird schistosome</name>
    <dbReference type="NCBI Taxonomy" id="157069"/>
    <lineage>
        <taxon>Eukaryota</taxon>
        <taxon>Metazoa</taxon>
        <taxon>Spiralia</taxon>
        <taxon>Lophotrochozoa</taxon>
        <taxon>Platyhelminthes</taxon>
        <taxon>Trematoda</taxon>
        <taxon>Digenea</taxon>
        <taxon>Strigeidida</taxon>
        <taxon>Schistosomatoidea</taxon>
        <taxon>Schistosomatidae</taxon>
        <taxon>Trichobilharzia</taxon>
    </lineage>
</organism>
<evidence type="ECO:0000313" key="3">
    <source>
        <dbReference type="WBParaSite" id="TREG1_118490.1"/>
    </source>
</evidence>
<evidence type="ECO:0000313" key="2">
    <source>
        <dbReference type="Proteomes" id="UP000050795"/>
    </source>
</evidence>
<feature type="chain" id="PRO_5041635443" evidence="1">
    <location>
        <begin position="32"/>
        <end position="149"/>
    </location>
</feature>
<feature type="signal peptide" evidence="1">
    <location>
        <begin position="1"/>
        <end position="31"/>
    </location>
</feature>
<accession>A0AA85IYT7</accession>
<sequence length="149" mass="16477">MLLHSKSTKFEMSYMWTLLALFIVFSGVVLAGGSGGGSSEDRCKNLKNQLTELLSGVGQCRKVADVADDQTKHKDDEKPTCSNIYALTNITSSTNSSEWFDHDNLCLLLYCNDDVTLSFHLVPNYAILYNSNKSTQLALLRGGTQQMNI</sequence>
<reference evidence="2" key="1">
    <citation type="submission" date="2022-06" db="EMBL/GenBank/DDBJ databases">
        <authorList>
            <person name="Berger JAMES D."/>
            <person name="Berger JAMES D."/>
        </authorList>
    </citation>
    <scope>NUCLEOTIDE SEQUENCE [LARGE SCALE GENOMIC DNA]</scope>
</reference>
<reference evidence="3" key="2">
    <citation type="submission" date="2023-11" db="UniProtKB">
        <authorList>
            <consortium name="WormBaseParasite"/>
        </authorList>
    </citation>
    <scope>IDENTIFICATION</scope>
</reference>
<name>A0AA85IYT7_TRIRE</name>
<protein>
    <submittedName>
        <fullName evidence="3">Uncharacterized protein</fullName>
    </submittedName>
</protein>
<dbReference type="WBParaSite" id="TREG1_118490.1">
    <property type="protein sequence ID" value="TREG1_118490.1"/>
    <property type="gene ID" value="TREG1_118490"/>
</dbReference>
<proteinExistence type="predicted"/>
<keyword evidence="2" id="KW-1185">Reference proteome</keyword>
<dbReference type="Proteomes" id="UP000050795">
    <property type="component" value="Unassembled WGS sequence"/>
</dbReference>
<keyword evidence="1" id="KW-0732">Signal</keyword>
<evidence type="ECO:0000256" key="1">
    <source>
        <dbReference type="SAM" id="SignalP"/>
    </source>
</evidence>
<dbReference type="AlphaFoldDB" id="A0AA85IYT7"/>